<evidence type="ECO:0000313" key="2">
    <source>
        <dbReference type="Proteomes" id="UP001172743"/>
    </source>
</evidence>
<dbReference type="Proteomes" id="UP001172743">
    <property type="component" value="Unassembled WGS sequence"/>
</dbReference>
<name>A0ABT8GUU2_9BACL</name>
<keyword evidence="2" id="KW-1185">Reference proteome</keyword>
<dbReference type="EMBL" id="JAUHTQ010000017">
    <property type="protein sequence ID" value="MDN4495185.1"/>
    <property type="molecule type" value="Genomic_DNA"/>
</dbReference>
<reference evidence="1" key="1">
    <citation type="submission" date="2023-07" db="EMBL/GenBank/DDBJ databases">
        <title>Ureibacillus sp. isolated from freshwater well.</title>
        <authorList>
            <person name="Kirdat K."/>
            <person name="Bhatt A."/>
            <person name="Teware R."/>
            <person name="Bhavsar Y."/>
            <person name="Yadav A."/>
        </authorList>
    </citation>
    <scope>NUCLEOTIDE SEQUENCE</scope>
    <source>
        <strain evidence="1">BA0131</strain>
    </source>
</reference>
<proteinExistence type="predicted"/>
<comment type="caution">
    <text evidence="1">The sequence shown here is derived from an EMBL/GenBank/DDBJ whole genome shotgun (WGS) entry which is preliminary data.</text>
</comment>
<gene>
    <name evidence="1" type="ORF">QYB95_16645</name>
</gene>
<sequence>MDIIEENAVPAFLESNQLIVELESVDIYNNIIFPVQAKEYDINPQVEVPYDLKKEQNAQKSVDEGHSPWRLDPLMTTQVFVSLQLSPEGIEGEYPIEEGNVKLLHSTKDTSVVAVNDSDTPIKLVYLKRLIKQDSSGIWTVIGYDTIDK</sequence>
<accession>A0ABT8GUU2</accession>
<organism evidence="1 2">
    <name type="scientific">Ureibacillus aquaedulcis</name>
    <dbReference type="NCBI Taxonomy" id="3058421"/>
    <lineage>
        <taxon>Bacteria</taxon>
        <taxon>Bacillati</taxon>
        <taxon>Bacillota</taxon>
        <taxon>Bacilli</taxon>
        <taxon>Bacillales</taxon>
        <taxon>Caryophanaceae</taxon>
        <taxon>Ureibacillus</taxon>
    </lineage>
</organism>
<dbReference type="RefSeq" id="WP_301139503.1">
    <property type="nucleotide sequence ID" value="NZ_JAUHTQ010000017.1"/>
</dbReference>
<protein>
    <submittedName>
        <fullName evidence="1">Uncharacterized protein</fullName>
    </submittedName>
</protein>
<evidence type="ECO:0000313" key="1">
    <source>
        <dbReference type="EMBL" id="MDN4495185.1"/>
    </source>
</evidence>